<gene>
    <name evidence="2" type="ORF">Tco_0652802</name>
</gene>
<reference evidence="2" key="1">
    <citation type="journal article" date="2022" name="Int. J. Mol. Sci.">
        <title>Draft Genome of Tanacetum Coccineum: Genomic Comparison of Closely Related Tanacetum-Family Plants.</title>
        <authorList>
            <person name="Yamashiro T."/>
            <person name="Shiraishi A."/>
            <person name="Nakayama K."/>
            <person name="Satake H."/>
        </authorList>
    </citation>
    <scope>NUCLEOTIDE SEQUENCE</scope>
</reference>
<name>A0ABQ4WYK4_9ASTR</name>
<comment type="caution">
    <text evidence="2">The sequence shown here is derived from an EMBL/GenBank/DDBJ whole genome shotgun (WGS) entry which is preliminary data.</text>
</comment>
<feature type="compositionally biased region" description="Polar residues" evidence="1">
    <location>
        <begin position="185"/>
        <end position="195"/>
    </location>
</feature>
<keyword evidence="3" id="KW-1185">Reference proteome</keyword>
<evidence type="ECO:0000313" key="3">
    <source>
        <dbReference type="Proteomes" id="UP001151760"/>
    </source>
</evidence>
<accession>A0ABQ4WYK4</accession>
<evidence type="ECO:0000313" key="2">
    <source>
        <dbReference type="EMBL" id="GJS58018.1"/>
    </source>
</evidence>
<evidence type="ECO:0000256" key="1">
    <source>
        <dbReference type="SAM" id="MobiDB-lite"/>
    </source>
</evidence>
<protein>
    <recommendedName>
        <fullName evidence="4">DUF4283 domain-containing protein</fullName>
    </recommendedName>
</protein>
<feature type="region of interest" description="Disordered" evidence="1">
    <location>
        <begin position="185"/>
        <end position="205"/>
    </location>
</feature>
<sequence>MDLYHSRLTPDDLNDLIIKYKIPHDRHWVHFSQLGPLGLNKVITFEVLCRSLQIEPTHGKSGFFFIDRRAIPNAMVWRHLDAAIDDPRAAAVPLTWLMLSRIWKSHVCDPVLWGADGNGMGYGLPFYCTPPAAADAVNPDPTPEDLAVGTPSSKIVAKAKASHKRKASTSGATSSHVAKYTRSALAQASGSTTRPSLFVGDDDESDDDDDACVEILLVTPLCSAVVIPYSGNQGGSSVALAAEGSNTRDSRGKGVMVDDVVAPSAGVSRPRPSFRPALSFRDVSGDAIDMC</sequence>
<dbReference type="EMBL" id="BQNB010009050">
    <property type="protein sequence ID" value="GJS58018.1"/>
    <property type="molecule type" value="Genomic_DNA"/>
</dbReference>
<proteinExistence type="predicted"/>
<evidence type="ECO:0008006" key="4">
    <source>
        <dbReference type="Google" id="ProtNLM"/>
    </source>
</evidence>
<dbReference type="Proteomes" id="UP001151760">
    <property type="component" value="Unassembled WGS sequence"/>
</dbReference>
<organism evidence="2 3">
    <name type="scientific">Tanacetum coccineum</name>
    <dbReference type="NCBI Taxonomy" id="301880"/>
    <lineage>
        <taxon>Eukaryota</taxon>
        <taxon>Viridiplantae</taxon>
        <taxon>Streptophyta</taxon>
        <taxon>Embryophyta</taxon>
        <taxon>Tracheophyta</taxon>
        <taxon>Spermatophyta</taxon>
        <taxon>Magnoliopsida</taxon>
        <taxon>eudicotyledons</taxon>
        <taxon>Gunneridae</taxon>
        <taxon>Pentapetalae</taxon>
        <taxon>asterids</taxon>
        <taxon>campanulids</taxon>
        <taxon>Asterales</taxon>
        <taxon>Asteraceae</taxon>
        <taxon>Asteroideae</taxon>
        <taxon>Anthemideae</taxon>
        <taxon>Anthemidinae</taxon>
        <taxon>Tanacetum</taxon>
    </lineage>
</organism>
<reference evidence="2" key="2">
    <citation type="submission" date="2022-01" db="EMBL/GenBank/DDBJ databases">
        <authorList>
            <person name="Yamashiro T."/>
            <person name="Shiraishi A."/>
            <person name="Satake H."/>
            <person name="Nakayama K."/>
        </authorList>
    </citation>
    <scope>NUCLEOTIDE SEQUENCE</scope>
</reference>